<comment type="similarity">
    <text evidence="1">Belongs to the DNA repair enzymes AP/ExoA family.</text>
</comment>
<gene>
    <name evidence="9" type="ORF">A2227_07525</name>
</gene>
<dbReference type="InterPro" id="IPR036691">
    <property type="entry name" value="Endo/exonu/phosph_ase_sf"/>
</dbReference>
<dbReference type="GO" id="GO:0046872">
    <property type="term" value="F:metal ion binding"/>
    <property type="evidence" value="ECO:0007669"/>
    <property type="project" value="UniProtKB-KW"/>
</dbReference>
<dbReference type="PANTHER" id="PTHR22748">
    <property type="entry name" value="AP ENDONUCLEASE"/>
    <property type="match status" value="1"/>
</dbReference>
<feature type="binding site" evidence="6">
    <location>
        <position position="241"/>
    </location>
    <ligand>
        <name>Mg(2+)</name>
        <dbReference type="ChEBI" id="CHEBI:18420"/>
        <label>1</label>
    </ligand>
</feature>
<dbReference type="Pfam" id="PF03372">
    <property type="entry name" value="Exo_endo_phos"/>
    <property type="match status" value="1"/>
</dbReference>
<feature type="binding site" evidence="6">
    <location>
        <position position="7"/>
    </location>
    <ligand>
        <name>Mg(2+)</name>
        <dbReference type="ChEBI" id="CHEBI:18420"/>
        <label>1</label>
    </ligand>
</feature>
<evidence type="ECO:0000313" key="10">
    <source>
        <dbReference type="Proteomes" id="UP000178367"/>
    </source>
</evidence>
<dbReference type="CDD" id="cd09087">
    <property type="entry name" value="Ape1-like_AP-endo"/>
    <property type="match status" value="1"/>
</dbReference>
<keyword evidence="3" id="KW-0378">Hydrolase</keyword>
<dbReference type="InterPro" id="IPR005135">
    <property type="entry name" value="Endo/exonuclease/phosphatase"/>
</dbReference>
<dbReference type="GO" id="GO:0008311">
    <property type="term" value="F:double-stranded DNA 3'-5' DNA exonuclease activity"/>
    <property type="evidence" value="ECO:0007669"/>
    <property type="project" value="TreeGrafter"/>
</dbReference>
<dbReference type="InterPro" id="IPR004808">
    <property type="entry name" value="AP_endonuc_1"/>
</dbReference>
<dbReference type="PROSITE" id="PS00726">
    <property type="entry name" value="AP_NUCLEASE_F1_1"/>
    <property type="match status" value="1"/>
</dbReference>
<organism evidence="9 10">
    <name type="scientific">Candidatus Falkowbacteria bacterium RIFOXYA2_FULL_47_19</name>
    <dbReference type="NCBI Taxonomy" id="1797994"/>
    <lineage>
        <taxon>Bacteria</taxon>
        <taxon>Candidatus Falkowiibacteriota</taxon>
    </lineage>
</organism>
<dbReference type="GO" id="GO:0008081">
    <property type="term" value="F:phosphoric diester hydrolase activity"/>
    <property type="evidence" value="ECO:0007669"/>
    <property type="project" value="TreeGrafter"/>
</dbReference>
<feature type="binding site" evidence="6">
    <location>
        <position position="35"/>
    </location>
    <ligand>
        <name>Mg(2+)</name>
        <dbReference type="ChEBI" id="CHEBI:18420"/>
        <label>1</label>
    </ligand>
</feature>
<feature type="site" description="Interaction with DNA substrate" evidence="7">
    <location>
        <position position="242"/>
    </location>
</feature>
<feature type="binding site" evidence="6">
    <location>
        <position position="147"/>
    </location>
    <ligand>
        <name>Mg(2+)</name>
        <dbReference type="ChEBI" id="CHEBI:18420"/>
        <label>1</label>
    </ligand>
</feature>
<evidence type="ECO:0000256" key="3">
    <source>
        <dbReference type="ARBA" id="ARBA00022801"/>
    </source>
</evidence>
<dbReference type="GO" id="GO:0006284">
    <property type="term" value="P:base-excision repair"/>
    <property type="evidence" value="ECO:0007669"/>
    <property type="project" value="TreeGrafter"/>
</dbReference>
<feature type="binding site" evidence="6">
    <location>
        <position position="242"/>
    </location>
    <ligand>
        <name>Mg(2+)</name>
        <dbReference type="ChEBI" id="CHEBI:18420"/>
        <label>1</label>
    </ligand>
</feature>
<accession>A0A1F5SEM2</accession>
<sequence>MKIISWNVNGLRAVIKKGFIGFLKKEKPDILCLQEIKIDEAAINLAEFDFPGYVEFYNPAERKGYSGTAILARAGFRAAVLPKPDWDDEGRVQVIDAGKFYLANIYFPNANHELSRLRFKIDFNDRLLSYFKKLEKKKPLIICGDYNVAHEEIDLARPKDNIGNAGFTDEERAWMSKFLNNGFVDTFRYSYPGKQEYSWWSYRAGARARNIGWRIDYFCVSGKAIKRVKRAFIMDQVMGSDHCPVGIEIV</sequence>
<evidence type="ECO:0000256" key="1">
    <source>
        <dbReference type="ARBA" id="ARBA00007092"/>
    </source>
</evidence>
<evidence type="ECO:0000313" key="9">
    <source>
        <dbReference type="EMBL" id="OGF25165.1"/>
    </source>
</evidence>
<keyword evidence="6" id="KW-0464">Manganese</keyword>
<evidence type="ECO:0000256" key="7">
    <source>
        <dbReference type="PIRSR" id="PIRSR604808-3"/>
    </source>
</evidence>
<dbReference type="SUPFAM" id="SSF56219">
    <property type="entry name" value="DNase I-like"/>
    <property type="match status" value="1"/>
</dbReference>
<feature type="site" description="Important for catalytic activity" evidence="7">
    <location>
        <position position="216"/>
    </location>
</feature>
<keyword evidence="2 6" id="KW-0479">Metal-binding</keyword>
<feature type="active site" evidence="5">
    <location>
        <position position="106"/>
    </location>
</feature>
<dbReference type="Gene3D" id="3.60.10.10">
    <property type="entry name" value="Endonuclease/exonuclease/phosphatase"/>
    <property type="match status" value="1"/>
</dbReference>
<keyword evidence="4 6" id="KW-0460">Magnesium</keyword>
<dbReference type="NCBIfam" id="TIGR00633">
    <property type="entry name" value="xth"/>
    <property type="match status" value="1"/>
</dbReference>
<dbReference type="PROSITE" id="PS51435">
    <property type="entry name" value="AP_NUCLEASE_F1_4"/>
    <property type="match status" value="1"/>
</dbReference>
<evidence type="ECO:0000256" key="6">
    <source>
        <dbReference type="PIRSR" id="PIRSR604808-2"/>
    </source>
</evidence>
<feature type="domain" description="Endonuclease/exonuclease/phosphatase" evidence="8">
    <location>
        <begin position="4"/>
        <end position="242"/>
    </location>
</feature>
<dbReference type="NCBIfam" id="TIGR00195">
    <property type="entry name" value="exoDNase_III"/>
    <property type="match status" value="1"/>
</dbReference>
<proteinExistence type="inferred from homology"/>
<protein>
    <submittedName>
        <fullName evidence="9">Exodeoxyribonuclease III</fullName>
    </submittedName>
</protein>
<feature type="active site" description="Proton donor/acceptor" evidence="5">
    <location>
        <position position="145"/>
    </location>
</feature>
<dbReference type="Proteomes" id="UP000178367">
    <property type="component" value="Unassembled WGS sequence"/>
</dbReference>
<dbReference type="GO" id="GO:0003906">
    <property type="term" value="F:DNA-(apurinic or apyrimidinic site) endonuclease activity"/>
    <property type="evidence" value="ECO:0007669"/>
    <property type="project" value="TreeGrafter"/>
</dbReference>
<dbReference type="EMBL" id="MFGB01000023">
    <property type="protein sequence ID" value="OGF25165.1"/>
    <property type="molecule type" value="Genomic_DNA"/>
</dbReference>
<dbReference type="AlphaFoldDB" id="A0A1F5SEM2"/>
<reference evidence="9 10" key="1">
    <citation type="journal article" date="2016" name="Nat. Commun.">
        <title>Thousands of microbial genomes shed light on interconnected biogeochemical processes in an aquifer system.</title>
        <authorList>
            <person name="Anantharaman K."/>
            <person name="Brown C.T."/>
            <person name="Hug L.A."/>
            <person name="Sharon I."/>
            <person name="Castelle C.J."/>
            <person name="Probst A.J."/>
            <person name="Thomas B.C."/>
            <person name="Singh A."/>
            <person name="Wilkins M.J."/>
            <person name="Karaoz U."/>
            <person name="Brodie E.L."/>
            <person name="Williams K.H."/>
            <person name="Hubbard S.S."/>
            <person name="Banfield J.F."/>
        </authorList>
    </citation>
    <scope>NUCLEOTIDE SEQUENCE [LARGE SCALE GENOMIC DNA]</scope>
</reference>
<comment type="cofactor">
    <cofactor evidence="6">
        <name>Mg(2+)</name>
        <dbReference type="ChEBI" id="CHEBI:18420"/>
    </cofactor>
    <cofactor evidence="6">
        <name>Mn(2+)</name>
        <dbReference type="ChEBI" id="CHEBI:29035"/>
    </cofactor>
    <text evidence="6">Probably binds two magnesium or manganese ions per subunit.</text>
</comment>
<dbReference type="InterPro" id="IPR020847">
    <property type="entry name" value="AP_endonuclease_F1_BS"/>
</dbReference>
<dbReference type="PANTHER" id="PTHR22748:SF6">
    <property type="entry name" value="DNA-(APURINIC OR APYRIMIDINIC SITE) ENDONUCLEASE"/>
    <property type="match status" value="1"/>
</dbReference>
<evidence type="ECO:0000259" key="8">
    <source>
        <dbReference type="Pfam" id="PF03372"/>
    </source>
</evidence>
<evidence type="ECO:0000256" key="4">
    <source>
        <dbReference type="ARBA" id="ARBA00022842"/>
    </source>
</evidence>
<dbReference type="GO" id="GO:0003677">
    <property type="term" value="F:DNA binding"/>
    <property type="evidence" value="ECO:0007669"/>
    <property type="project" value="InterPro"/>
</dbReference>
<feature type="active site" description="Proton acceptor" evidence="5">
    <location>
        <position position="242"/>
    </location>
</feature>
<evidence type="ECO:0000256" key="2">
    <source>
        <dbReference type="ARBA" id="ARBA00022723"/>
    </source>
</evidence>
<evidence type="ECO:0000256" key="5">
    <source>
        <dbReference type="PIRSR" id="PIRSR604808-1"/>
    </source>
</evidence>
<name>A0A1F5SEM2_9BACT</name>
<dbReference type="STRING" id="1797994.A2227_07525"/>
<feature type="site" description="Transition state stabilizer" evidence="7">
    <location>
        <position position="147"/>
    </location>
</feature>
<comment type="caution">
    <text evidence="9">The sequence shown here is derived from an EMBL/GenBank/DDBJ whole genome shotgun (WGS) entry which is preliminary data.</text>
</comment>
<feature type="binding site" evidence="6">
    <location>
        <position position="145"/>
    </location>
    <ligand>
        <name>Mg(2+)</name>
        <dbReference type="ChEBI" id="CHEBI:18420"/>
        <label>1</label>
    </ligand>
</feature>